<gene>
    <name evidence="2" type="ORF">METZ01_LOCUS312939</name>
</gene>
<dbReference type="InterPro" id="IPR027266">
    <property type="entry name" value="TrmE/GcvT-like"/>
</dbReference>
<dbReference type="SUPFAM" id="SSF103025">
    <property type="entry name" value="Folate-binding domain"/>
    <property type="match status" value="1"/>
</dbReference>
<feature type="domain" description="GCVT N-terminal" evidence="1">
    <location>
        <begin position="16"/>
        <end position="141"/>
    </location>
</feature>
<dbReference type="Pfam" id="PF01571">
    <property type="entry name" value="GCV_T"/>
    <property type="match status" value="1"/>
</dbReference>
<protein>
    <recommendedName>
        <fullName evidence="1">GCVT N-terminal domain-containing protein</fullName>
    </recommendedName>
</protein>
<feature type="non-terminal residue" evidence="2">
    <location>
        <position position="142"/>
    </location>
</feature>
<proteinExistence type="predicted"/>
<dbReference type="EMBL" id="UINC01100202">
    <property type="protein sequence ID" value="SVC60085.1"/>
    <property type="molecule type" value="Genomic_DNA"/>
</dbReference>
<reference evidence="2" key="1">
    <citation type="submission" date="2018-05" db="EMBL/GenBank/DDBJ databases">
        <authorList>
            <person name="Lanie J.A."/>
            <person name="Ng W.-L."/>
            <person name="Kazmierczak K.M."/>
            <person name="Andrzejewski T.M."/>
            <person name="Davidsen T.M."/>
            <person name="Wayne K.J."/>
            <person name="Tettelin H."/>
            <person name="Glass J.I."/>
            <person name="Rusch D."/>
            <person name="Podicherti R."/>
            <person name="Tsui H.-C.T."/>
            <person name="Winkler M.E."/>
        </authorList>
    </citation>
    <scope>NUCLEOTIDE SEQUENCE</scope>
</reference>
<evidence type="ECO:0000259" key="1">
    <source>
        <dbReference type="Pfam" id="PF01571"/>
    </source>
</evidence>
<organism evidence="2">
    <name type="scientific">marine metagenome</name>
    <dbReference type="NCBI Taxonomy" id="408172"/>
    <lineage>
        <taxon>unclassified sequences</taxon>
        <taxon>metagenomes</taxon>
        <taxon>ecological metagenomes</taxon>
    </lineage>
</organism>
<name>A0A382NIE5_9ZZZZ</name>
<accession>A0A382NIE5</accession>
<evidence type="ECO:0000313" key="2">
    <source>
        <dbReference type="EMBL" id="SVC60085.1"/>
    </source>
</evidence>
<dbReference type="InterPro" id="IPR006222">
    <property type="entry name" value="GCVT_N"/>
</dbReference>
<dbReference type="AlphaFoldDB" id="A0A382NIE5"/>
<sequence length="142" mass="16174">MPSSDLIEPSPPVNDEDIATELRAIRHGAAIHYVSDWHWLTLRGRDHLDFLQRMCTNAVDSRDLGEHVEVVFADARGRIIERADLCRVTEESTLLVLGPGEPHTLPEWLDRYIFSEDIEFCLPATGETMIELLGPEAHRFLE</sequence>
<dbReference type="Gene3D" id="3.30.1360.120">
    <property type="entry name" value="Probable tRNA modification gtpase trme, domain 1"/>
    <property type="match status" value="1"/>
</dbReference>